<reference evidence="1 2" key="1">
    <citation type="submission" date="2023-07" db="EMBL/GenBank/DDBJ databases">
        <title>Genomic Encyclopedia of Type Strains, Phase IV (KMG-IV): sequencing the most valuable type-strain genomes for metagenomic binning, comparative biology and taxonomic classification.</title>
        <authorList>
            <person name="Goeker M."/>
        </authorList>
    </citation>
    <scope>NUCLEOTIDE SEQUENCE [LARGE SCALE GENOMIC DNA]</scope>
    <source>
        <strain evidence="1 2">DSM 14914</strain>
    </source>
</reference>
<comment type="caution">
    <text evidence="1">The sequence shown here is derived from an EMBL/GenBank/DDBJ whole genome shotgun (WGS) entry which is preliminary data.</text>
</comment>
<dbReference type="RefSeq" id="WP_152378633.1">
    <property type="nucleotide sequence ID" value="NZ_CP045297.1"/>
</dbReference>
<evidence type="ECO:0000313" key="1">
    <source>
        <dbReference type="EMBL" id="MDQ0496857.1"/>
    </source>
</evidence>
<protein>
    <submittedName>
        <fullName evidence="1">Uncharacterized protein</fullName>
    </submittedName>
</protein>
<dbReference type="Proteomes" id="UP001242811">
    <property type="component" value="Unassembled WGS sequence"/>
</dbReference>
<organism evidence="1 2">
    <name type="scientific">Paenibacillus brasilensis</name>
    <dbReference type="NCBI Taxonomy" id="128574"/>
    <lineage>
        <taxon>Bacteria</taxon>
        <taxon>Bacillati</taxon>
        <taxon>Bacillota</taxon>
        <taxon>Bacilli</taxon>
        <taxon>Bacillales</taxon>
        <taxon>Paenibacillaceae</taxon>
        <taxon>Paenibacillus</taxon>
    </lineage>
</organism>
<dbReference type="EMBL" id="JAUSWA010000046">
    <property type="protein sequence ID" value="MDQ0496857.1"/>
    <property type="molecule type" value="Genomic_DNA"/>
</dbReference>
<keyword evidence="2" id="KW-1185">Reference proteome</keyword>
<evidence type="ECO:0000313" key="2">
    <source>
        <dbReference type="Proteomes" id="UP001242811"/>
    </source>
</evidence>
<accession>A0ABU0L6D2</accession>
<name>A0ABU0L6D2_9BACL</name>
<sequence length="60" mass="7115">MKTEYGKAARRKRLRTALFFFFEFSRKGLCFEGFTLIGFGTMKEWSEAQWSHGSPWLRST</sequence>
<proteinExistence type="predicted"/>
<gene>
    <name evidence="1" type="ORF">QOZ95_005057</name>
</gene>